<dbReference type="Gene3D" id="1.10.238.270">
    <property type="match status" value="1"/>
</dbReference>
<protein>
    <recommendedName>
        <fullName evidence="9">Odorant-binding protein</fullName>
    </recommendedName>
</protein>
<evidence type="ECO:0000256" key="2">
    <source>
        <dbReference type="ARBA" id="ARBA00008098"/>
    </source>
</evidence>
<feature type="region of interest" description="Disordered" evidence="5">
    <location>
        <begin position="53"/>
        <end position="74"/>
    </location>
</feature>
<feature type="chain" id="PRO_5039952504" description="Odorant-binding protein" evidence="6">
    <location>
        <begin position="17"/>
        <end position="200"/>
    </location>
</feature>
<organism evidence="7 8">
    <name type="scientific">Polypedilum vanderplanki</name>
    <name type="common">Sleeping chironomid midge</name>
    <dbReference type="NCBI Taxonomy" id="319348"/>
    <lineage>
        <taxon>Eukaryota</taxon>
        <taxon>Metazoa</taxon>
        <taxon>Ecdysozoa</taxon>
        <taxon>Arthropoda</taxon>
        <taxon>Hexapoda</taxon>
        <taxon>Insecta</taxon>
        <taxon>Pterygota</taxon>
        <taxon>Neoptera</taxon>
        <taxon>Endopterygota</taxon>
        <taxon>Diptera</taxon>
        <taxon>Nematocera</taxon>
        <taxon>Chironomoidea</taxon>
        <taxon>Chironomidae</taxon>
        <taxon>Chironominae</taxon>
        <taxon>Polypedilum</taxon>
        <taxon>Polypedilum</taxon>
    </lineage>
</organism>
<accession>A0A9J6C7Q4</accession>
<reference evidence="7" key="1">
    <citation type="submission" date="2021-03" db="EMBL/GenBank/DDBJ databases">
        <title>Chromosome level genome of the anhydrobiotic midge Polypedilum vanderplanki.</title>
        <authorList>
            <person name="Yoshida Y."/>
            <person name="Kikawada T."/>
            <person name="Gusev O."/>
        </authorList>
    </citation>
    <scope>NUCLEOTIDE SEQUENCE</scope>
    <source>
        <strain evidence="7">NIAS01</strain>
        <tissue evidence="7">Whole body or cell culture</tissue>
    </source>
</reference>
<dbReference type="AlphaFoldDB" id="A0A9J6C7Q4"/>
<comment type="subcellular location">
    <subcellularLocation>
        <location evidence="1">Secreted</location>
    </subcellularLocation>
</comment>
<name>A0A9J6C7Q4_POLVA</name>
<dbReference type="Proteomes" id="UP001107558">
    <property type="component" value="Chromosome 2"/>
</dbReference>
<evidence type="ECO:0000256" key="1">
    <source>
        <dbReference type="ARBA" id="ARBA00004613"/>
    </source>
</evidence>
<keyword evidence="4" id="KW-0964">Secreted</keyword>
<evidence type="ECO:0000313" key="7">
    <source>
        <dbReference type="EMBL" id="KAG5677975.1"/>
    </source>
</evidence>
<evidence type="ECO:0000256" key="6">
    <source>
        <dbReference type="SAM" id="SignalP"/>
    </source>
</evidence>
<evidence type="ECO:0000313" key="8">
    <source>
        <dbReference type="Proteomes" id="UP001107558"/>
    </source>
</evidence>
<dbReference type="GO" id="GO:0005576">
    <property type="term" value="C:extracellular region"/>
    <property type="evidence" value="ECO:0007669"/>
    <property type="project" value="UniProtKB-SubCell"/>
</dbReference>
<dbReference type="PANTHER" id="PTHR21066">
    <property type="entry name" value="ODORANT-BINDING PROTEIN 59A-RELATED"/>
    <property type="match status" value="1"/>
</dbReference>
<keyword evidence="8" id="KW-1185">Reference proteome</keyword>
<evidence type="ECO:0008006" key="9">
    <source>
        <dbReference type="Google" id="ProtNLM"/>
    </source>
</evidence>
<comment type="caution">
    <text evidence="7">The sequence shown here is derived from an EMBL/GenBank/DDBJ whole genome shotgun (WGS) entry which is preliminary data.</text>
</comment>
<feature type="compositionally biased region" description="Pro residues" evidence="5">
    <location>
        <begin position="59"/>
        <end position="74"/>
    </location>
</feature>
<proteinExistence type="inferred from homology"/>
<evidence type="ECO:0000256" key="5">
    <source>
        <dbReference type="SAM" id="MobiDB-lite"/>
    </source>
</evidence>
<comment type="similarity">
    <text evidence="2">Belongs to the PBP/GOBP family.</text>
</comment>
<sequence length="200" mass="21237">MKQIVFLISAIAMVLAGPDPNCMPFNAPKDATFADCCQLKVEQIPADIITKCEASVPKPSGPPPPPPSDGKGPRPPPIAALCMAECALKETKIFVDGNIDKNAAITFLSAKDPSVKSTVETAVNYCADKIKNMPGPPNNSTGPAPPCSFIPMFATGCIYGQIYKTCGDKLNAQPDTCKSLLDFANKCDWVPPMKCKMSDV</sequence>
<dbReference type="PANTHER" id="PTHR21066:SF3">
    <property type="entry name" value="IP02236P"/>
    <property type="match status" value="1"/>
</dbReference>
<keyword evidence="6" id="KW-0732">Signal</keyword>
<keyword evidence="3" id="KW-0813">Transport</keyword>
<feature type="signal peptide" evidence="6">
    <location>
        <begin position="1"/>
        <end position="16"/>
    </location>
</feature>
<gene>
    <name evidence="7" type="ORF">PVAND_007687</name>
</gene>
<evidence type="ECO:0000256" key="3">
    <source>
        <dbReference type="ARBA" id="ARBA00022448"/>
    </source>
</evidence>
<dbReference type="OrthoDB" id="7730192at2759"/>
<dbReference type="InterPro" id="IPR052295">
    <property type="entry name" value="Odorant-binding_protein"/>
</dbReference>
<dbReference type="EMBL" id="JADBJN010000002">
    <property type="protein sequence ID" value="KAG5677975.1"/>
    <property type="molecule type" value="Genomic_DNA"/>
</dbReference>
<evidence type="ECO:0000256" key="4">
    <source>
        <dbReference type="ARBA" id="ARBA00022525"/>
    </source>
</evidence>